<accession>B7P2P1</accession>
<dbReference type="EMBL" id="ABJB010114563">
    <property type="status" value="NOT_ANNOTATED_CDS"/>
    <property type="molecule type" value="Genomic_DNA"/>
</dbReference>
<dbReference type="InParanoid" id="B7P2P1"/>
<evidence type="ECO:0000313" key="2">
    <source>
        <dbReference type="EnsemblMetazoa" id="ISCW001522-PA"/>
    </source>
</evidence>
<protein>
    <submittedName>
        <fullName evidence="1 2">Uncharacterized protein</fullName>
    </submittedName>
</protein>
<dbReference type="Proteomes" id="UP000001555">
    <property type="component" value="Unassembled WGS sequence"/>
</dbReference>
<dbReference type="EnsemblMetazoa" id="ISCW001522-RA">
    <property type="protein sequence ID" value="ISCW001522-PA"/>
    <property type="gene ID" value="ISCW001522"/>
</dbReference>
<evidence type="ECO:0000313" key="3">
    <source>
        <dbReference type="Proteomes" id="UP000001555"/>
    </source>
</evidence>
<dbReference type="PaxDb" id="6945-B7P2P1"/>
<name>B7P2P1_IXOSC</name>
<dbReference type="AlphaFoldDB" id="B7P2P1"/>
<proteinExistence type="predicted"/>
<dbReference type="EMBL" id="ABJB010252657">
    <property type="status" value="NOT_ANNOTATED_CDS"/>
    <property type="molecule type" value="Genomic_DNA"/>
</dbReference>
<dbReference type="VEuPathDB" id="VectorBase:ISCW001522"/>
<reference evidence="1 3" key="1">
    <citation type="submission" date="2008-03" db="EMBL/GenBank/DDBJ databases">
        <title>Annotation of Ixodes scapularis.</title>
        <authorList>
            <consortium name="Ixodes scapularis Genome Project Consortium"/>
            <person name="Caler E."/>
            <person name="Hannick L.I."/>
            <person name="Bidwell S."/>
            <person name="Joardar V."/>
            <person name="Thiagarajan M."/>
            <person name="Amedeo P."/>
            <person name="Galinsky K.J."/>
            <person name="Schobel S."/>
            <person name="Inman J."/>
            <person name="Hostetler J."/>
            <person name="Miller J."/>
            <person name="Hammond M."/>
            <person name="Megy K."/>
            <person name="Lawson D."/>
            <person name="Kodira C."/>
            <person name="Sutton G."/>
            <person name="Meyer J."/>
            <person name="Hill C.A."/>
            <person name="Birren B."/>
            <person name="Nene V."/>
            <person name="Collins F."/>
            <person name="Alarcon-Chaidez F."/>
            <person name="Wikel S."/>
            <person name="Strausberg R."/>
        </authorList>
    </citation>
    <scope>NUCLEOTIDE SEQUENCE [LARGE SCALE GENOMIC DNA]</scope>
    <source>
        <strain evidence="3">Wikel</strain>
        <strain evidence="1">Wikel colony</strain>
    </source>
</reference>
<gene>
    <name evidence="1" type="ORF">IscW_ISCW001522</name>
</gene>
<organism>
    <name type="scientific">Ixodes scapularis</name>
    <name type="common">Black-legged tick</name>
    <name type="synonym">Deer tick</name>
    <dbReference type="NCBI Taxonomy" id="6945"/>
    <lineage>
        <taxon>Eukaryota</taxon>
        <taxon>Metazoa</taxon>
        <taxon>Ecdysozoa</taxon>
        <taxon>Arthropoda</taxon>
        <taxon>Chelicerata</taxon>
        <taxon>Arachnida</taxon>
        <taxon>Acari</taxon>
        <taxon>Parasitiformes</taxon>
        <taxon>Ixodida</taxon>
        <taxon>Ixodoidea</taxon>
        <taxon>Ixodidae</taxon>
        <taxon>Ixodinae</taxon>
        <taxon>Ixodes</taxon>
    </lineage>
</organism>
<sequence length="132" mass="14290">MITSIKPAGTEVFMGLVARSSIASSVTAMNILKTLMSTVRANIVILETHAFKDADCIGNPYISWTAPGTSPFGDPSVKDAKMVLKGRYRLGWALFGIEYTQQDAEACGPPYPRIRAVKAALSGTSQVTDWYQ</sequence>
<dbReference type="EMBL" id="DS623318">
    <property type="protein sequence ID" value="EEC00863.1"/>
    <property type="molecule type" value="Genomic_DNA"/>
</dbReference>
<dbReference type="EMBL" id="ABJB010734984">
    <property type="status" value="NOT_ANNOTATED_CDS"/>
    <property type="molecule type" value="Genomic_DNA"/>
</dbReference>
<dbReference type="HOGENOM" id="CLU_1919343_0_0_1"/>
<dbReference type="EMBL" id="ABJB010319117">
    <property type="status" value="NOT_ANNOTATED_CDS"/>
    <property type="molecule type" value="Genomic_DNA"/>
</dbReference>
<dbReference type="VEuPathDB" id="VectorBase:ISCI001522"/>
<evidence type="ECO:0000313" key="1">
    <source>
        <dbReference type="EMBL" id="EEC00863.1"/>
    </source>
</evidence>
<keyword evidence="3" id="KW-1185">Reference proteome</keyword>
<reference evidence="2" key="2">
    <citation type="submission" date="2020-05" db="UniProtKB">
        <authorList>
            <consortium name="EnsemblMetazoa"/>
        </authorList>
    </citation>
    <scope>IDENTIFICATION</scope>
    <source>
        <strain evidence="2">wikel</strain>
    </source>
</reference>